<feature type="transmembrane region" description="Helical" evidence="1">
    <location>
        <begin position="6"/>
        <end position="25"/>
    </location>
</feature>
<dbReference type="Proteomes" id="UP001059773">
    <property type="component" value="Chromosome"/>
</dbReference>
<dbReference type="EMBL" id="CP101914">
    <property type="protein sequence ID" value="UUI01040.1"/>
    <property type="molecule type" value="Genomic_DNA"/>
</dbReference>
<protein>
    <submittedName>
        <fullName evidence="2">Uncharacterized protein</fullName>
    </submittedName>
</protein>
<organism evidence="2 3">
    <name type="scientific">Oceanobacillus jeddahense</name>
    <dbReference type="NCBI Taxonomy" id="1462527"/>
    <lineage>
        <taxon>Bacteria</taxon>
        <taxon>Bacillati</taxon>
        <taxon>Bacillota</taxon>
        <taxon>Bacilli</taxon>
        <taxon>Bacillales</taxon>
        <taxon>Bacillaceae</taxon>
        <taxon>Oceanobacillus</taxon>
    </lineage>
</organism>
<keyword evidence="1" id="KW-0472">Membrane</keyword>
<keyword evidence="1" id="KW-0812">Transmembrane</keyword>
<name>A0ABY5JL54_9BACI</name>
<accession>A0ABY5JL54</accession>
<keyword evidence="3" id="KW-1185">Reference proteome</keyword>
<evidence type="ECO:0000256" key="1">
    <source>
        <dbReference type="SAM" id="Phobius"/>
    </source>
</evidence>
<feature type="transmembrane region" description="Helical" evidence="1">
    <location>
        <begin position="62"/>
        <end position="84"/>
    </location>
</feature>
<gene>
    <name evidence="2" type="ORF">NP439_13235</name>
</gene>
<feature type="transmembrane region" description="Helical" evidence="1">
    <location>
        <begin position="32"/>
        <end position="50"/>
    </location>
</feature>
<reference evidence="2" key="1">
    <citation type="submission" date="2022-07" db="EMBL/GenBank/DDBJ databases">
        <title>FELIX.</title>
        <authorList>
            <person name="Wan K.H."/>
            <person name="Park S."/>
            <person name="Lawrence Q."/>
            <person name="Eichenberger J.P."/>
            <person name="Booth B.W."/>
            <person name="Piaggio A.J."/>
            <person name="Chandler J.C."/>
            <person name="Franklin A.B."/>
            <person name="Celniker S.E."/>
        </authorList>
    </citation>
    <scope>NUCLEOTIDE SEQUENCE</scope>
    <source>
        <strain evidence="2">QA-1986 374</strain>
    </source>
</reference>
<sequence>MHLSLLELLLIFIGGVLILGIQFYLSTRKNRLMGLLFPFVSLGYSIYMFLKSDFFSDMALSMKAYMFIAQNIPAIILLVIYFICRWNMKKTRES</sequence>
<evidence type="ECO:0000313" key="3">
    <source>
        <dbReference type="Proteomes" id="UP001059773"/>
    </source>
</evidence>
<dbReference type="RefSeq" id="WP_256706462.1">
    <property type="nucleotide sequence ID" value="NZ_CP101914.1"/>
</dbReference>
<proteinExistence type="predicted"/>
<evidence type="ECO:0000313" key="2">
    <source>
        <dbReference type="EMBL" id="UUI01040.1"/>
    </source>
</evidence>
<keyword evidence="1" id="KW-1133">Transmembrane helix</keyword>